<comment type="caution">
    <text evidence="2">The sequence shown here is derived from an EMBL/GenBank/DDBJ whole genome shotgun (WGS) entry which is preliminary data.</text>
</comment>
<protein>
    <submittedName>
        <fullName evidence="2">Uncharacterized protein</fullName>
    </submittedName>
</protein>
<name>A0A918ZB54_9ACTN</name>
<dbReference type="EMBL" id="BNBT01000010">
    <property type="protein sequence ID" value="GHE43584.1"/>
    <property type="molecule type" value="Genomic_DNA"/>
</dbReference>
<evidence type="ECO:0000313" key="2">
    <source>
        <dbReference type="EMBL" id="GHE43584.1"/>
    </source>
</evidence>
<proteinExistence type="predicted"/>
<reference evidence="2" key="2">
    <citation type="submission" date="2020-09" db="EMBL/GenBank/DDBJ databases">
        <authorList>
            <person name="Sun Q."/>
            <person name="Ohkuma M."/>
        </authorList>
    </citation>
    <scope>NUCLEOTIDE SEQUENCE</scope>
    <source>
        <strain evidence="2">JCM 4784</strain>
    </source>
</reference>
<gene>
    <name evidence="2" type="ORF">GCM10018785_11420</name>
</gene>
<dbReference type="Proteomes" id="UP000608024">
    <property type="component" value="Unassembled WGS sequence"/>
</dbReference>
<evidence type="ECO:0000313" key="3">
    <source>
        <dbReference type="Proteomes" id="UP000608024"/>
    </source>
</evidence>
<organism evidence="2 3">
    <name type="scientific">Streptomyces longispororuber</name>
    <dbReference type="NCBI Taxonomy" id="68230"/>
    <lineage>
        <taxon>Bacteria</taxon>
        <taxon>Bacillati</taxon>
        <taxon>Actinomycetota</taxon>
        <taxon>Actinomycetes</taxon>
        <taxon>Kitasatosporales</taxon>
        <taxon>Streptomycetaceae</taxon>
        <taxon>Streptomyces</taxon>
    </lineage>
</organism>
<evidence type="ECO:0000256" key="1">
    <source>
        <dbReference type="SAM" id="MobiDB-lite"/>
    </source>
</evidence>
<feature type="region of interest" description="Disordered" evidence="1">
    <location>
        <begin position="84"/>
        <end position="106"/>
    </location>
</feature>
<keyword evidence="3" id="KW-1185">Reference proteome</keyword>
<reference evidence="2" key="1">
    <citation type="journal article" date="2014" name="Int. J. Syst. Evol. Microbiol.">
        <title>Complete genome sequence of Corynebacterium casei LMG S-19264T (=DSM 44701T), isolated from a smear-ripened cheese.</title>
        <authorList>
            <consortium name="US DOE Joint Genome Institute (JGI-PGF)"/>
            <person name="Walter F."/>
            <person name="Albersmeier A."/>
            <person name="Kalinowski J."/>
            <person name="Ruckert C."/>
        </authorList>
    </citation>
    <scope>NUCLEOTIDE SEQUENCE</scope>
    <source>
        <strain evidence="2">JCM 4784</strain>
    </source>
</reference>
<dbReference type="RefSeq" id="WP_190134716.1">
    <property type="nucleotide sequence ID" value="NZ_BNBT01000010.1"/>
</dbReference>
<accession>A0A918ZB54</accession>
<dbReference type="AlphaFoldDB" id="A0A918ZB54"/>
<sequence length="230" mass="24777">MTPDQVWDWRVRALKDHRVVCDHIARYGEASARRLFSNQLVDQAQRLSRLGHLDLGCATWAGMSGGETSGVDLARVPLRAAREVARRNGGGQKAKRKPRAVTTARRDGREPMGLGAAIGEAGLLAAWSADPTDQVAVAAVAVEVRTAIEAAIATEWTEFQKITDPAALEAADPDAAARAQTRTAEHLLAVRLGQMHTQARPVPVRPAPRSQRLPELAARPLNSKTRGVIA</sequence>